<protein>
    <recommendedName>
        <fullName evidence="6">EF-hand domain-containing protein</fullName>
    </recommendedName>
</protein>
<evidence type="ECO:0000313" key="4">
    <source>
        <dbReference type="Proteomes" id="UP000197138"/>
    </source>
</evidence>
<dbReference type="AlphaFoldDB" id="A0A218VSL9"/>
<keyword evidence="1" id="KW-0106">Calcium</keyword>
<comment type="caution">
    <text evidence="2">The sequence shown here is derived from an EMBL/GenBank/DDBJ whole genome shotgun (WGS) entry which is preliminary data.</text>
</comment>
<dbReference type="OrthoDB" id="8785703at2759"/>
<dbReference type="EMBL" id="PGOL01004039">
    <property type="protein sequence ID" value="PKI38680.1"/>
    <property type="molecule type" value="Genomic_DNA"/>
</dbReference>
<dbReference type="GeneID" id="116192678"/>
<reference evidence="2" key="2">
    <citation type="submission" date="2017-06" db="EMBL/GenBank/DDBJ databases">
        <title>The pomegranate genome and the genomics of punicalagin biosynthesis.</title>
        <authorList>
            <person name="Xu C."/>
        </authorList>
    </citation>
    <scope>NUCLEOTIDE SEQUENCE [LARGE SCALE GENOMIC DNA]</scope>
    <source>
        <tissue evidence="2">Fresh leaf</tissue>
    </source>
</reference>
<evidence type="ECO:0000313" key="5">
    <source>
        <dbReference type="Proteomes" id="UP000233551"/>
    </source>
</evidence>
<organism evidence="2 4">
    <name type="scientific">Punica granatum</name>
    <name type="common">Pomegranate</name>
    <dbReference type="NCBI Taxonomy" id="22663"/>
    <lineage>
        <taxon>Eukaryota</taxon>
        <taxon>Viridiplantae</taxon>
        <taxon>Streptophyta</taxon>
        <taxon>Embryophyta</taxon>
        <taxon>Tracheophyta</taxon>
        <taxon>Spermatophyta</taxon>
        <taxon>Magnoliopsida</taxon>
        <taxon>eudicotyledons</taxon>
        <taxon>Gunneridae</taxon>
        <taxon>Pentapetalae</taxon>
        <taxon>rosids</taxon>
        <taxon>malvids</taxon>
        <taxon>Myrtales</taxon>
        <taxon>Lythraceae</taxon>
        <taxon>Punica</taxon>
    </lineage>
</organism>
<reference evidence="3 5" key="3">
    <citation type="submission" date="2017-11" db="EMBL/GenBank/DDBJ databases">
        <title>De-novo sequencing of pomegranate (Punica granatum L.) genome.</title>
        <authorList>
            <person name="Akparov Z."/>
            <person name="Amiraslanov A."/>
            <person name="Hajiyeva S."/>
            <person name="Abbasov M."/>
            <person name="Kaur K."/>
            <person name="Hamwieh A."/>
            <person name="Solovyev V."/>
            <person name="Salamov A."/>
            <person name="Braich B."/>
            <person name="Kosarev P."/>
            <person name="Mahmoud A."/>
            <person name="Hajiyev E."/>
            <person name="Babayeva S."/>
            <person name="Izzatullayeva V."/>
            <person name="Mammadov A."/>
            <person name="Mammadov A."/>
            <person name="Sharifova S."/>
            <person name="Ojaghi J."/>
            <person name="Eynullazada K."/>
            <person name="Bayramov B."/>
            <person name="Abdulazimova A."/>
            <person name="Shahmuradov I."/>
        </authorList>
    </citation>
    <scope>NUCLEOTIDE SEQUENCE [LARGE SCALE GENOMIC DNA]</scope>
    <source>
        <strain evidence="3">AG2017</strain>
        <strain evidence="5">cv. AG2017</strain>
        <tissue evidence="3">Leaf</tissue>
    </source>
</reference>
<reference evidence="4" key="1">
    <citation type="journal article" date="2017" name="Plant J.">
        <title>The pomegranate (Punica granatum L.) genome and the genomics of punicalagin biosynthesis.</title>
        <authorList>
            <person name="Qin G."/>
            <person name="Xu C."/>
            <person name="Ming R."/>
            <person name="Tang H."/>
            <person name="Guyot R."/>
            <person name="Kramer E.M."/>
            <person name="Hu Y."/>
            <person name="Yi X."/>
            <person name="Qi Y."/>
            <person name="Xu X."/>
            <person name="Gao Z."/>
            <person name="Pan H."/>
            <person name="Jian J."/>
            <person name="Tian Y."/>
            <person name="Yue Z."/>
            <person name="Xu Y."/>
        </authorList>
    </citation>
    <scope>NUCLEOTIDE SEQUENCE [LARGE SCALE GENOMIC DNA]</scope>
    <source>
        <strain evidence="4">cv. Dabenzi</strain>
    </source>
</reference>
<proteinExistence type="predicted"/>
<name>A0A218VSL9_PUNGR</name>
<sequence>MDELRNIAKDYIEDADEDPSFMALVLAVFCSMSENGNGSVTYEGFHSYMLISGFSRINHRIFFEQLDRDGDHKLDLLDVATFCLLCFGGRPICAGCSSFVPGDQYLTCLACFLDSNTPFNLCPTCHYNIRQHLDHDHLDDYIDNFAMIELLRYKAIATKKHVTNAEMEPSMSREIAQINSVTGSSTAIAPARERPQKFHWRDGFTLAQLGIALANVIIAICSLL</sequence>
<dbReference type="EMBL" id="MTKT01006103">
    <property type="protein sequence ID" value="OWM63289.1"/>
    <property type="molecule type" value="Genomic_DNA"/>
</dbReference>
<dbReference type="PROSITE" id="PS00018">
    <property type="entry name" value="EF_HAND_1"/>
    <property type="match status" value="1"/>
</dbReference>
<keyword evidence="5" id="KW-1185">Reference proteome</keyword>
<dbReference type="Proteomes" id="UP000197138">
    <property type="component" value="Unassembled WGS sequence"/>
</dbReference>
<accession>A0A218VSL9</accession>
<evidence type="ECO:0008006" key="6">
    <source>
        <dbReference type="Google" id="ProtNLM"/>
    </source>
</evidence>
<gene>
    <name evidence="2" type="ORF">CDL15_Pgr022034</name>
    <name evidence="3" type="ORF">CRG98_040917</name>
</gene>
<dbReference type="Proteomes" id="UP000233551">
    <property type="component" value="Unassembled WGS sequence"/>
</dbReference>
<evidence type="ECO:0000313" key="3">
    <source>
        <dbReference type="EMBL" id="PKI38680.1"/>
    </source>
</evidence>
<dbReference type="InterPro" id="IPR018247">
    <property type="entry name" value="EF_Hand_1_Ca_BS"/>
</dbReference>
<dbReference type="InterPro" id="IPR011992">
    <property type="entry name" value="EF-hand-dom_pair"/>
</dbReference>
<dbReference type="Gene3D" id="1.10.238.10">
    <property type="entry name" value="EF-hand"/>
    <property type="match status" value="1"/>
</dbReference>
<dbReference type="SUPFAM" id="SSF47473">
    <property type="entry name" value="EF-hand"/>
    <property type="match status" value="1"/>
</dbReference>
<evidence type="ECO:0000313" key="2">
    <source>
        <dbReference type="EMBL" id="OWM63289.1"/>
    </source>
</evidence>
<evidence type="ECO:0000256" key="1">
    <source>
        <dbReference type="ARBA" id="ARBA00022837"/>
    </source>
</evidence>